<organism evidence="5 6">
    <name type="scientific">Streptosporangium subroseum</name>
    <dbReference type="NCBI Taxonomy" id="106412"/>
    <lineage>
        <taxon>Bacteria</taxon>
        <taxon>Bacillati</taxon>
        <taxon>Actinomycetota</taxon>
        <taxon>Actinomycetes</taxon>
        <taxon>Streptosporangiales</taxon>
        <taxon>Streptosporangiaceae</taxon>
        <taxon>Streptosporangium</taxon>
    </lineage>
</organism>
<dbReference type="SUPFAM" id="SSF55347">
    <property type="entry name" value="Glyceraldehyde-3-phosphate dehydrogenase-like, C-terminal domain"/>
    <property type="match status" value="1"/>
</dbReference>
<evidence type="ECO:0000259" key="4">
    <source>
        <dbReference type="Pfam" id="PF22725"/>
    </source>
</evidence>
<dbReference type="EMBL" id="FZOD01000012">
    <property type="protein sequence ID" value="SNS62392.1"/>
    <property type="molecule type" value="Genomic_DNA"/>
</dbReference>
<keyword evidence="2" id="KW-0560">Oxidoreductase</keyword>
<dbReference type="InterPro" id="IPR036291">
    <property type="entry name" value="NAD(P)-bd_dom_sf"/>
</dbReference>
<dbReference type="Pfam" id="PF22725">
    <property type="entry name" value="GFO_IDH_MocA_C3"/>
    <property type="match status" value="1"/>
</dbReference>
<gene>
    <name evidence="5" type="ORF">SAMN05216276_1012168</name>
</gene>
<evidence type="ECO:0000259" key="3">
    <source>
        <dbReference type="Pfam" id="PF01408"/>
    </source>
</evidence>
<dbReference type="GO" id="GO:0016491">
    <property type="term" value="F:oxidoreductase activity"/>
    <property type="evidence" value="ECO:0007669"/>
    <property type="project" value="UniProtKB-KW"/>
</dbReference>
<dbReference type="OrthoDB" id="9792085at2"/>
<sequence length="331" mass="35734">MRVAIVGFGTAGTARLGAYRQVAGAEVVAVVDPSSARLAGARDLQPQLRTYLTLSELFANDRIDVVDVCTPPSSHVELAIQALDAGSHVICEKPVAFRAADARALAGAATRAERLLYPAHNYAFSPMMRMLTEGKGKVGTPVTATIRIRRATHARGIGSWQPDWRRDPAVAGGGILLDHGSHCVYMVTRLFGARPGKVSATARWQEDGLEEAIEVRLHFPDGTAEIDLSWVDDARTNHYGLSGSTGTLDITDGVAVFSGSGGSERRTLDSPTRSSTHEEWFADMFDDFTKIVSRPDRWDGPMDEILSTAQIIEAAYESARLDGRLVELGEG</sequence>
<evidence type="ECO:0000256" key="2">
    <source>
        <dbReference type="ARBA" id="ARBA00023002"/>
    </source>
</evidence>
<dbReference type="SUPFAM" id="SSF51735">
    <property type="entry name" value="NAD(P)-binding Rossmann-fold domains"/>
    <property type="match status" value="1"/>
</dbReference>
<name>A0A239G1H9_9ACTN</name>
<feature type="domain" description="GFO/IDH/MocA-like oxidoreductase" evidence="4">
    <location>
        <begin position="135"/>
        <end position="248"/>
    </location>
</feature>
<comment type="similarity">
    <text evidence="1">Belongs to the Gfo/Idh/MocA family.</text>
</comment>
<dbReference type="PANTHER" id="PTHR43708:SF5">
    <property type="entry name" value="CONSERVED EXPRESSED OXIDOREDUCTASE (EUROFUNG)-RELATED"/>
    <property type="match status" value="1"/>
</dbReference>
<dbReference type="PANTHER" id="PTHR43708">
    <property type="entry name" value="CONSERVED EXPRESSED OXIDOREDUCTASE (EUROFUNG)"/>
    <property type="match status" value="1"/>
</dbReference>
<reference evidence="5 6" key="1">
    <citation type="submission" date="2017-06" db="EMBL/GenBank/DDBJ databases">
        <authorList>
            <person name="Kim H.J."/>
            <person name="Triplett B.A."/>
        </authorList>
    </citation>
    <scope>NUCLEOTIDE SEQUENCE [LARGE SCALE GENOMIC DNA]</scope>
    <source>
        <strain evidence="5 6">CGMCC 4.2132</strain>
    </source>
</reference>
<feature type="domain" description="Gfo/Idh/MocA-like oxidoreductase N-terminal" evidence="3">
    <location>
        <begin position="1"/>
        <end position="118"/>
    </location>
</feature>
<dbReference type="Gene3D" id="3.30.360.10">
    <property type="entry name" value="Dihydrodipicolinate Reductase, domain 2"/>
    <property type="match status" value="1"/>
</dbReference>
<dbReference type="GO" id="GO:0000166">
    <property type="term" value="F:nucleotide binding"/>
    <property type="evidence" value="ECO:0007669"/>
    <property type="project" value="InterPro"/>
</dbReference>
<accession>A0A239G1H9</accession>
<dbReference type="InterPro" id="IPR051317">
    <property type="entry name" value="Gfo/Idh/MocA_oxidoreduct"/>
</dbReference>
<dbReference type="InterPro" id="IPR000683">
    <property type="entry name" value="Gfo/Idh/MocA-like_OxRdtase_N"/>
</dbReference>
<dbReference type="AlphaFoldDB" id="A0A239G1H9"/>
<dbReference type="Gene3D" id="3.40.50.720">
    <property type="entry name" value="NAD(P)-binding Rossmann-like Domain"/>
    <property type="match status" value="1"/>
</dbReference>
<evidence type="ECO:0000256" key="1">
    <source>
        <dbReference type="ARBA" id="ARBA00010928"/>
    </source>
</evidence>
<protein>
    <submittedName>
        <fullName evidence="5">Predicted dehydrogenase</fullName>
    </submittedName>
</protein>
<evidence type="ECO:0000313" key="6">
    <source>
        <dbReference type="Proteomes" id="UP000198282"/>
    </source>
</evidence>
<dbReference type="RefSeq" id="WP_089207939.1">
    <property type="nucleotide sequence ID" value="NZ_FZOD01000012.1"/>
</dbReference>
<dbReference type="Pfam" id="PF01408">
    <property type="entry name" value="GFO_IDH_MocA"/>
    <property type="match status" value="1"/>
</dbReference>
<proteinExistence type="inferred from homology"/>
<keyword evidence="6" id="KW-1185">Reference proteome</keyword>
<dbReference type="InterPro" id="IPR055170">
    <property type="entry name" value="GFO_IDH_MocA-like_dom"/>
</dbReference>
<evidence type="ECO:0000313" key="5">
    <source>
        <dbReference type="EMBL" id="SNS62392.1"/>
    </source>
</evidence>
<dbReference type="Proteomes" id="UP000198282">
    <property type="component" value="Unassembled WGS sequence"/>
</dbReference>